<keyword evidence="3" id="KW-1185">Reference proteome</keyword>
<feature type="domain" description="THIF-type NAD/FAD binding fold" evidence="1">
    <location>
        <begin position="110"/>
        <end position="313"/>
    </location>
</feature>
<dbReference type="InterPro" id="IPR000594">
    <property type="entry name" value="ThiF_NAD_FAD-bd"/>
</dbReference>
<evidence type="ECO:0000313" key="2">
    <source>
        <dbReference type="EMBL" id="QQP14405.1"/>
    </source>
</evidence>
<accession>A0ABX7AZB5</accession>
<proteinExistence type="predicted"/>
<reference evidence="2 3" key="1">
    <citation type="submission" date="2020-01" db="EMBL/GenBank/DDBJ databases">
        <authorList>
            <person name="Liu G."/>
            <person name="Liu B."/>
        </authorList>
    </citation>
    <scope>NUCLEOTIDE SEQUENCE [LARGE SCALE GENOMIC DNA]</scope>
    <source>
        <strain evidence="2 3">FJAT-51161</strain>
    </source>
</reference>
<evidence type="ECO:0000313" key="3">
    <source>
        <dbReference type="Proteomes" id="UP000596049"/>
    </source>
</evidence>
<dbReference type="EMBL" id="CP067341">
    <property type="protein sequence ID" value="QQP14405.1"/>
    <property type="molecule type" value="Genomic_DNA"/>
</dbReference>
<name>A0ABX7AZB5_9BACI</name>
<sequence>MWEFNNIRLNLFLKIVYLNDEKIHLVEKSTNKNLLSVTDTSSNKRLLKLIHAIDKECVFQDELIELYEGLPMKSKNVVKQLVDQHVFIEAKEYNYVQAVQALPSYKLNLNKKIVVLGIGPLGYRIAFTLLQMGVQNMVVVDDAPVTNIDIQMGIGIQKKHLSKSKGLAFIESVEERVINGAHVVQWEYEKKLESVLDKNMFVVVVSENLGSHHLSNIKHLSSNIGFSWMLISSNKEEFIIGPTFIPNDTLCLSCLEMQINLSDCFDNIFGPLYGIVTELAAVEILNTMSGNSRTIGNIIEINPITLTIKNRDVYKLPSCIFCIQK</sequence>
<dbReference type="SUPFAM" id="SSF69572">
    <property type="entry name" value="Activating enzymes of the ubiquitin-like proteins"/>
    <property type="match status" value="1"/>
</dbReference>
<dbReference type="GO" id="GO:0016779">
    <property type="term" value="F:nucleotidyltransferase activity"/>
    <property type="evidence" value="ECO:0007669"/>
    <property type="project" value="UniProtKB-KW"/>
</dbReference>
<dbReference type="Gene3D" id="3.40.50.720">
    <property type="entry name" value="NAD(P)-binding Rossmann-like Domain"/>
    <property type="match status" value="1"/>
</dbReference>
<protein>
    <submittedName>
        <fullName evidence="2">ThiF family adenylyltransferase</fullName>
    </submittedName>
</protein>
<keyword evidence="2" id="KW-0808">Transferase</keyword>
<keyword evidence="2" id="KW-0548">Nucleotidyltransferase</keyword>
<dbReference type="RefSeq" id="WP_053593015.1">
    <property type="nucleotide sequence ID" value="NZ_CP067341.1"/>
</dbReference>
<dbReference type="Proteomes" id="UP000596049">
    <property type="component" value="Chromosome"/>
</dbReference>
<evidence type="ECO:0000259" key="1">
    <source>
        <dbReference type="Pfam" id="PF00899"/>
    </source>
</evidence>
<dbReference type="Pfam" id="PF00899">
    <property type="entry name" value="ThiF"/>
    <property type="match status" value="1"/>
</dbReference>
<organism evidence="2 3">
    <name type="scientific">Lysinibacillus agricola</name>
    <dbReference type="NCBI Taxonomy" id="2590012"/>
    <lineage>
        <taxon>Bacteria</taxon>
        <taxon>Bacillati</taxon>
        <taxon>Bacillota</taxon>
        <taxon>Bacilli</taxon>
        <taxon>Bacillales</taxon>
        <taxon>Bacillaceae</taxon>
        <taxon>Lysinibacillus</taxon>
    </lineage>
</organism>
<gene>
    <name evidence="2" type="ORF">FJQ98_10520</name>
</gene>
<dbReference type="InterPro" id="IPR035985">
    <property type="entry name" value="Ubiquitin-activating_enz"/>
</dbReference>